<dbReference type="EMBL" id="MU393427">
    <property type="protein sequence ID" value="KAI4869948.1"/>
    <property type="molecule type" value="Genomic_DNA"/>
</dbReference>
<gene>
    <name evidence="1" type="ORF">F4820DRAFT_405552</name>
</gene>
<keyword evidence="2" id="KW-1185">Reference proteome</keyword>
<comment type="caution">
    <text evidence="1">The sequence shown here is derived from an EMBL/GenBank/DDBJ whole genome shotgun (WGS) entry which is preliminary data.</text>
</comment>
<sequence>MHTASLGLRIARVHSPFISHVHRPAATLAPLLSARAQAQTRAASPLHTIISSSRAASTASSQAKSPPPSASELVSSTTRLTTPLPASATLNPPASTRPPPLDLPAREPGSSLFGYLFRLGKAYTTFYKAGLYAIVTNRRLLSASTSATPSSSLSAFPSRADSLLRERVRHDLSRLPVFAALVLVCGEFTPLVVLLFPRLTPYTCRIPKQSDALRRSLASRRAASLRALRSGHPDAHALRKLAAGHVCRSLGLTSALWDRIGLDSPFAATFARRAIARIAADDAMIRDGGGSGALVDEEVVLACEDRGMDVRGEPVDRSRSRLRDWLRKTAPEGKGEGDAVVKASAQKESEEKIKAMLLDLESI</sequence>
<proteinExistence type="predicted"/>
<accession>A0ACB9ZE74</accession>
<reference evidence="1 2" key="1">
    <citation type="journal article" date="2022" name="New Phytol.">
        <title>Ecological generalism drives hyperdiversity of secondary metabolite gene clusters in xylarialean endophytes.</title>
        <authorList>
            <person name="Franco M.E.E."/>
            <person name="Wisecaver J.H."/>
            <person name="Arnold A.E."/>
            <person name="Ju Y.M."/>
            <person name="Slot J.C."/>
            <person name="Ahrendt S."/>
            <person name="Moore L.P."/>
            <person name="Eastman K.E."/>
            <person name="Scott K."/>
            <person name="Konkel Z."/>
            <person name="Mondo S.J."/>
            <person name="Kuo A."/>
            <person name="Hayes R.D."/>
            <person name="Haridas S."/>
            <person name="Andreopoulos B."/>
            <person name="Riley R."/>
            <person name="LaButti K."/>
            <person name="Pangilinan J."/>
            <person name="Lipzen A."/>
            <person name="Amirebrahimi M."/>
            <person name="Yan J."/>
            <person name="Adam C."/>
            <person name="Keymanesh K."/>
            <person name="Ng V."/>
            <person name="Louie K."/>
            <person name="Northen T."/>
            <person name="Drula E."/>
            <person name="Henrissat B."/>
            <person name="Hsieh H.M."/>
            <person name="Youens-Clark K."/>
            <person name="Lutzoni F."/>
            <person name="Miadlikowska J."/>
            <person name="Eastwood D.C."/>
            <person name="Hamelin R.C."/>
            <person name="Grigoriev I.V."/>
            <person name="U'Ren J.M."/>
        </authorList>
    </citation>
    <scope>NUCLEOTIDE SEQUENCE [LARGE SCALE GENOMIC DNA]</scope>
    <source>
        <strain evidence="1 2">CBS 119005</strain>
    </source>
</reference>
<name>A0ACB9ZE74_9PEZI</name>
<protein>
    <submittedName>
        <fullName evidence="1">Uncharacterized protein</fullName>
    </submittedName>
</protein>
<organism evidence="1 2">
    <name type="scientific">Hypoxylon rubiginosum</name>
    <dbReference type="NCBI Taxonomy" id="110542"/>
    <lineage>
        <taxon>Eukaryota</taxon>
        <taxon>Fungi</taxon>
        <taxon>Dikarya</taxon>
        <taxon>Ascomycota</taxon>
        <taxon>Pezizomycotina</taxon>
        <taxon>Sordariomycetes</taxon>
        <taxon>Xylariomycetidae</taxon>
        <taxon>Xylariales</taxon>
        <taxon>Hypoxylaceae</taxon>
        <taxon>Hypoxylon</taxon>
    </lineage>
</organism>
<evidence type="ECO:0000313" key="2">
    <source>
        <dbReference type="Proteomes" id="UP001497700"/>
    </source>
</evidence>
<dbReference type="Proteomes" id="UP001497700">
    <property type="component" value="Unassembled WGS sequence"/>
</dbReference>
<evidence type="ECO:0000313" key="1">
    <source>
        <dbReference type="EMBL" id="KAI4869948.1"/>
    </source>
</evidence>